<dbReference type="InterPro" id="IPR017938">
    <property type="entry name" value="Riboflavin_synthase-like_b-brl"/>
</dbReference>
<sequence>MGEKQRKLLVLYASQTGNALDAAERIGREAERRGCPASIVSTDEFDPSSLPHEEAIVFVVSTTGQGDSPDSFKEFWKFLLQRNLGNSWLQRVRFAVFGLGDSGYQKYNFVAKKLDKRLLDLGATTIIEKGLGDDQHPPGYGTQLDPWMLSLWGTLYQINPKYFPKGPDVVIPRDELIDQPKYRIVYHKQETLEPALMVESDIIERASEMSPGKLSKDKSKPDCFLKMTKNEVLTKAGSTKDVRHFEFQFVSSSIKYEVGDVVELLPSQDSSAVDAFIERCDLDPESFITVHPRETESNGSFGEVITHVPIKLKTFVELTMDVTSASPRRYFSEVMSFYATAEHEKARLQYFASPEGRDDLYNYNQKERRSVLEVLEDFPSVQMPFEWLVQLVPALKPRAFSISSSPLAYPAQVHLTVSVVSWMTPYKRPRKGLCSTWLASLTPEQGVNIPVWFHKSSLPAPPQSVPLILVGPGTGCAPFRGFIAERAVQAERAMQAETSPTAPVMLFFGSRNGHRFFIPRLLGVPCKRRRLSSKYVGYIILSTAPKVFQKRRTSPELKIEEYPILWNSRKLQPYQEKLHQSPVYLKISWNNLLSTGSYLFMRKNSNMVLFPEYKKAKEQHKKRNMPRRSDLNQARNVIKEFEHPSIQGRTMYSSVIGSSNEEGTWRSTDSAANTDGPAIMSDLHSLIQAFISSKKAGTHSLDPKPIIIDSGASHHMISDRNLISDVQPASGNFTSNLLSVRKATVDLSCQVIFRPDEVEFQDLKTDQVIGKGARSQ</sequence>
<dbReference type="EMBL" id="LR031877">
    <property type="protein sequence ID" value="VDD45468.1"/>
    <property type="molecule type" value="Genomic_DNA"/>
</dbReference>
<comment type="subcellular location">
    <subcellularLocation>
        <location evidence="3">Cytoplasm</location>
    </subcellularLocation>
</comment>
<dbReference type="GO" id="GO:0050660">
    <property type="term" value="F:flavin adenine dinucleotide binding"/>
    <property type="evidence" value="ECO:0007669"/>
    <property type="project" value="TreeGrafter"/>
</dbReference>
<dbReference type="Gene3D" id="1.20.990.10">
    <property type="entry name" value="NADPH-cytochrome p450 Reductase, Chain A, domain 3"/>
    <property type="match status" value="1"/>
</dbReference>
<evidence type="ECO:0000256" key="4">
    <source>
        <dbReference type="ARBA" id="ARBA00022490"/>
    </source>
</evidence>
<dbReference type="PANTHER" id="PTHR19384">
    <property type="entry name" value="NITRIC OXIDE SYNTHASE-RELATED"/>
    <property type="match status" value="1"/>
</dbReference>
<dbReference type="InterPro" id="IPR039261">
    <property type="entry name" value="FNR_nucleotide-bd"/>
</dbReference>
<dbReference type="InterPro" id="IPR001709">
    <property type="entry name" value="Flavoprot_Pyr_Nucl_cyt_Rdtase"/>
</dbReference>
<dbReference type="Gene3D" id="2.40.30.10">
    <property type="entry name" value="Translation factors"/>
    <property type="match status" value="1"/>
</dbReference>
<dbReference type="InterPro" id="IPR023173">
    <property type="entry name" value="NADPH_Cyt_P450_Rdtase_alpha"/>
</dbReference>
<dbReference type="GO" id="GO:0005829">
    <property type="term" value="C:cytosol"/>
    <property type="evidence" value="ECO:0007669"/>
    <property type="project" value="TreeGrafter"/>
</dbReference>
<keyword evidence="8" id="KW-0521">NADP</keyword>
<evidence type="ECO:0000256" key="6">
    <source>
        <dbReference type="ARBA" id="ARBA00022643"/>
    </source>
</evidence>
<dbReference type="FunFam" id="3.40.50.360:FF:000015">
    <property type="entry name" value="NADPH-dependent diflavin oxidoreductase 1"/>
    <property type="match status" value="1"/>
</dbReference>
<dbReference type="PANTHER" id="PTHR19384:SF10">
    <property type="entry name" value="NADPH-DEPENDENT DIFLAVIN OXIDOREDUCTASE 1"/>
    <property type="match status" value="1"/>
</dbReference>
<reference evidence="12" key="1">
    <citation type="submission" date="2018-11" db="EMBL/GenBank/DDBJ databases">
        <authorList>
            <consortium name="Genoscope - CEA"/>
            <person name="William W."/>
        </authorList>
    </citation>
    <scope>NUCLEOTIDE SEQUENCE</scope>
</reference>
<evidence type="ECO:0000256" key="2">
    <source>
        <dbReference type="ARBA" id="ARBA00001974"/>
    </source>
</evidence>
<dbReference type="GO" id="GO:0010181">
    <property type="term" value="F:FMN binding"/>
    <property type="evidence" value="ECO:0007669"/>
    <property type="project" value="InterPro"/>
</dbReference>
<dbReference type="PRINTS" id="PR00369">
    <property type="entry name" value="FLAVODOXIN"/>
</dbReference>
<keyword evidence="5" id="KW-0285">Flavoprotein</keyword>
<evidence type="ECO:0008006" key="13">
    <source>
        <dbReference type="Google" id="ProtNLM"/>
    </source>
</evidence>
<evidence type="ECO:0000256" key="9">
    <source>
        <dbReference type="ARBA" id="ARBA00023002"/>
    </source>
</evidence>
<keyword evidence="7" id="KW-0274">FAD</keyword>
<dbReference type="GO" id="GO:0016651">
    <property type="term" value="F:oxidoreductase activity, acting on NAD(P)H"/>
    <property type="evidence" value="ECO:0007669"/>
    <property type="project" value="UniProtKB-ARBA"/>
</dbReference>
<accession>A0A3P6EZP8</accession>
<keyword evidence="9" id="KW-0560">Oxidoreductase</keyword>
<comment type="cofactor">
    <cofactor evidence="1">
        <name>FMN</name>
        <dbReference type="ChEBI" id="CHEBI:58210"/>
    </cofactor>
</comment>
<dbReference type="SUPFAM" id="SSF52343">
    <property type="entry name" value="Ferredoxin reductase-like, C-terminal NADP-linked domain"/>
    <property type="match status" value="1"/>
</dbReference>
<dbReference type="PROSITE" id="PS50902">
    <property type="entry name" value="FLAVODOXIN_LIKE"/>
    <property type="match status" value="1"/>
</dbReference>
<dbReference type="Gene3D" id="3.40.50.360">
    <property type="match status" value="1"/>
</dbReference>
<evidence type="ECO:0000256" key="3">
    <source>
        <dbReference type="ARBA" id="ARBA00004496"/>
    </source>
</evidence>
<dbReference type="Gene3D" id="3.40.50.80">
    <property type="entry name" value="Nucleotide-binding domain of ferredoxin-NADP reductase (FNR) module"/>
    <property type="match status" value="1"/>
</dbReference>
<proteinExistence type="predicted"/>
<protein>
    <recommendedName>
        <fullName evidence="13">NADPH-dependent FMN and FAD-containing oxidoreductase</fullName>
    </recommendedName>
</protein>
<evidence type="ECO:0000313" key="12">
    <source>
        <dbReference type="EMBL" id="VDD45468.1"/>
    </source>
</evidence>
<name>A0A3P6EZP8_BRAOL</name>
<dbReference type="FunFam" id="1.20.990.10:FF:000015">
    <property type="entry name" value="NADPH-dependent diflavin oxidoreductase 1"/>
    <property type="match status" value="1"/>
</dbReference>
<evidence type="ECO:0000256" key="7">
    <source>
        <dbReference type="ARBA" id="ARBA00022827"/>
    </source>
</evidence>
<keyword evidence="4" id="KW-0963">Cytoplasm</keyword>
<dbReference type="InterPro" id="IPR003097">
    <property type="entry name" value="CysJ-like_FAD-binding"/>
</dbReference>
<feature type="domain" description="FAD-binding FR-type" evidence="11">
    <location>
        <begin position="220"/>
        <end position="462"/>
    </location>
</feature>
<dbReference type="GO" id="GO:0005634">
    <property type="term" value="C:nucleus"/>
    <property type="evidence" value="ECO:0007669"/>
    <property type="project" value="UniProtKB-ARBA"/>
</dbReference>
<evidence type="ECO:0000259" key="10">
    <source>
        <dbReference type="PROSITE" id="PS50902"/>
    </source>
</evidence>
<dbReference type="InterPro" id="IPR001094">
    <property type="entry name" value="Flavdoxin-like"/>
</dbReference>
<evidence type="ECO:0000256" key="1">
    <source>
        <dbReference type="ARBA" id="ARBA00001917"/>
    </source>
</evidence>
<gene>
    <name evidence="12" type="ORF">BOLC5T33015H</name>
</gene>
<evidence type="ECO:0000256" key="8">
    <source>
        <dbReference type="ARBA" id="ARBA00022857"/>
    </source>
</evidence>
<feature type="domain" description="Flavodoxin-like" evidence="10">
    <location>
        <begin position="8"/>
        <end position="152"/>
    </location>
</feature>
<comment type="cofactor">
    <cofactor evidence="2">
        <name>FAD</name>
        <dbReference type="ChEBI" id="CHEBI:57692"/>
    </cofactor>
</comment>
<organism evidence="12">
    <name type="scientific">Brassica oleracea</name>
    <name type="common">Wild cabbage</name>
    <dbReference type="NCBI Taxonomy" id="3712"/>
    <lineage>
        <taxon>Eukaryota</taxon>
        <taxon>Viridiplantae</taxon>
        <taxon>Streptophyta</taxon>
        <taxon>Embryophyta</taxon>
        <taxon>Tracheophyta</taxon>
        <taxon>Spermatophyta</taxon>
        <taxon>Magnoliopsida</taxon>
        <taxon>eudicotyledons</taxon>
        <taxon>Gunneridae</taxon>
        <taxon>Pentapetalae</taxon>
        <taxon>rosids</taxon>
        <taxon>malvids</taxon>
        <taxon>Brassicales</taxon>
        <taxon>Brassicaceae</taxon>
        <taxon>Brassiceae</taxon>
        <taxon>Brassica</taxon>
    </lineage>
</organism>
<dbReference type="Pfam" id="PF00258">
    <property type="entry name" value="Flavodoxin_1"/>
    <property type="match status" value="1"/>
</dbReference>
<dbReference type="Pfam" id="PF00667">
    <property type="entry name" value="FAD_binding_1"/>
    <property type="match status" value="1"/>
</dbReference>
<dbReference type="InterPro" id="IPR017927">
    <property type="entry name" value="FAD-bd_FR_type"/>
</dbReference>
<evidence type="ECO:0000256" key="5">
    <source>
        <dbReference type="ARBA" id="ARBA00022630"/>
    </source>
</evidence>
<dbReference type="InterPro" id="IPR029039">
    <property type="entry name" value="Flavoprotein-like_sf"/>
</dbReference>
<evidence type="ECO:0000259" key="11">
    <source>
        <dbReference type="PROSITE" id="PS51384"/>
    </source>
</evidence>
<dbReference type="SUPFAM" id="SSF52218">
    <property type="entry name" value="Flavoproteins"/>
    <property type="match status" value="1"/>
</dbReference>
<dbReference type="PRINTS" id="PR00371">
    <property type="entry name" value="FPNCR"/>
</dbReference>
<dbReference type="AlphaFoldDB" id="A0A3P6EZP8"/>
<dbReference type="InterPro" id="IPR008254">
    <property type="entry name" value="Flavodoxin/NO_synth"/>
</dbReference>
<dbReference type="SUPFAM" id="SSF63380">
    <property type="entry name" value="Riboflavin synthase domain-like"/>
    <property type="match status" value="1"/>
</dbReference>
<keyword evidence="6" id="KW-0288">FMN</keyword>
<dbReference type="PROSITE" id="PS51384">
    <property type="entry name" value="FAD_FR"/>
    <property type="match status" value="1"/>
</dbReference>